<proteinExistence type="predicted"/>
<protein>
    <submittedName>
        <fullName evidence="1">Uncharacterized protein</fullName>
    </submittedName>
</protein>
<dbReference type="Proteomes" id="UP000670092">
    <property type="component" value="Unassembled WGS sequence"/>
</dbReference>
<reference evidence="1 2" key="1">
    <citation type="submission" date="2021-01" db="EMBL/GenBank/DDBJ databases">
        <title>Chromosome-level genome assembly of a human fungal pathogen reveals clustering of transcriptionally co-regulated genes.</title>
        <authorList>
            <person name="Voorhies M."/>
            <person name="Cohen S."/>
            <person name="Shea T.P."/>
            <person name="Petrus S."/>
            <person name="Munoz J.F."/>
            <person name="Poplawski S."/>
            <person name="Goldman W.E."/>
            <person name="Michael T."/>
            <person name="Cuomo C.A."/>
            <person name="Sil A."/>
            <person name="Beyhan S."/>
        </authorList>
    </citation>
    <scope>NUCLEOTIDE SEQUENCE [LARGE SCALE GENOMIC DNA]</scope>
    <source>
        <strain evidence="1 2">G184AR</strain>
    </source>
</reference>
<sequence length="100" mass="10983">MHGIITPASQRPPSPESFVPALIPLFGSAPPLAGETQEARPRNTYIPGICWRRDNARRMLRSTRSTGMSLDFACPPSNATWLAEHYGISCRNASMSHGNF</sequence>
<dbReference type="VEuPathDB" id="FungiDB:I7I52_06888"/>
<accession>A0A8H8CZU7</accession>
<dbReference type="AlphaFoldDB" id="A0A8H8CZU7"/>
<organism evidence="1 2">
    <name type="scientific">Ajellomyces capsulatus</name>
    <name type="common">Darling's disease fungus</name>
    <name type="synonym">Histoplasma capsulatum</name>
    <dbReference type="NCBI Taxonomy" id="5037"/>
    <lineage>
        <taxon>Eukaryota</taxon>
        <taxon>Fungi</taxon>
        <taxon>Dikarya</taxon>
        <taxon>Ascomycota</taxon>
        <taxon>Pezizomycotina</taxon>
        <taxon>Eurotiomycetes</taxon>
        <taxon>Eurotiomycetidae</taxon>
        <taxon>Onygenales</taxon>
        <taxon>Ajellomycetaceae</taxon>
        <taxon>Histoplasma</taxon>
    </lineage>
</organism>
<evidence type="ECO:0000313" key="1">
    <source>
        <dbReference type="EMBL" id="KAG5296285.1"/>
    </source>
</evidence>
<comment type="caution">
    <text evidence="1">The sequence shown here is derived from an EMBL/GenBank/DDBJ whole genome shotgun (WGS) entry which is preliminary data.</text>
</comment>
<name>A0A8H8CZU7_AJECA</name>
<gene>
    <name evidence="1" type="ORF">I7I52_06888</name>
</gene>
<dbReference type="EMBL" id="JAEVHI010000003">
    <property type="protein sequence ID" value="KAG5296285.1"/>
    <property type="molecule type" value="Genomic_DNA"/>
</dbReference>
<evidence type="ECO:0000313" key="2">
    <source>
        <dbReference type="Proteomes" id="UP000670092"/>
    </source>
</evidence>